<proteinExistence type="predicted"/>
<gene>
    <name evidence="1" type="ORF">RCC_01719</name>
</gene>
<organism evidence="1 2">
    <name type="scientific">Ramularia collo-cygni</name>
    <dbReference type="NCBI Taxonomy" id="112498"/>
    <lineage>
        <taxon>Eukaryota</taxon>
        <taxon>Fungi</taxon>
        <taxon>Dikarya</taxon>
        <taxon>Ascomycota</taxon>
        <taxon>Pezizomycotina</taxon>
        <taxon>Dothideomycetes</taxon>
        <taxon>Dothideomycetidae</taxon>
        <taxon>Mycosphaerellales</taxon>
        <taxon>Mycosphaerellaceae</taxon>
        <taxon>Ramularia</taxon>
    </lineage>
</organism>
<dbReference type="GeneID" id="35596950"/>
<reference evidence="1 2" key="1">
    <citation type="submission" date="2016-03" db="EMBL/GenBank/DDBJ databases">
        <authorList>
            <person name="Ploux O."/>
        </authorList>
    </citation>
    <scope>NUCLEOTIDE SEQUENCE [LARGE SCALE GENOMIC DNA]</scope>
    <source>
        <strain evidence="1 2">URUG2</strain>
    </source>
</reference>
<dbReference type="Proteomes" id="UP000225277">
    <property type="component" value="Unassembled WGS sequence"/>
</dbReference>
<evidence type="ECO:0000313" key="2">
    <source>
        <dbReference type="Proteomes" id="UP000225277"/>
    </source>
</evidence>
<name>A0A2D3UMY8_9PEZI</name>
<evidence type="ECO:0000313" key="1">
    <source>
        <dbReference type="EMBL" id="CZT15881.1"/>
    </source>
</evidence>
<sequence>MLRMVVSRASCQNQATLQNFLLSSYLHLRLLDRLTCLGKFQDSGAQ</sequence>
<accession>A0A2D3UMY8</accession>
<keyword evidence="2" id="KW-1185">Reference proteome</keyword>
<dbReference type="EMBL" id="FJUY01000002">
    <property type="protein sequence ID" value="CZT15881.1"/>
    <property type="molecule type" value="Genomic_DNA"/>
</dbReference>
<protein>
    <submittedName>
        <fullName evidence="1">Uncharacterized protein</fullName>
    </submittedName>
</protein>
<dbReference type="AlphaFoldDB" id="A0A2D3UMY8"/>
<dbReference type="RefSeq" id="XP_023622775.1">
    <property type="nucleotide sequence ID" value="XM_023767007.1"/>
</dbReference>